<proteinExistence type="predicted"/>
<evidence type="ECO:0000313" key="2">
    <source>
        <dbReference type="EMBL" id="VEL43739.1"/>
    </source>
</evidence>
<evidence type="ECO:0000256" key="1">
    <source>
        <dbReference type="SAM" id="MobiDB-lite"/>
    </source>
</evidence>
<dbReference type="EMBL" id="CAAALY010284642">
    <property type="protein sequence ID" value="VEL43739.1"/>
    <property type="molecule type" value="Genomic_DNA"/>
</dbReference>
<name>A0A3S5BWS5_9PLAT</name>
<feature type="region of interest" description="Disordered" evidence="1">
    <location>
        <begin position="120"/>
        <end position="139"/>
    </location>
</feature>
<evidence type="ECO:0000313" key="3">
    <source>
        <dbReference type="Proteomes" id="UP000784294"/>
    </source>
</evidence>
<protein>
    <submittedName>
        <fullName evidence="2">Uncharacterized protein</fullName>
    </submittedName>
</protein>
<comment type="caution">
    <text evidence="2">The sequence shown here is derived from an EMBL/GenBank/DDBJ whole genome shotgun (WGS) entry which is preliminary data.</text>
</comment>
<keyword evidence="3" id="KW-1185">Reference proteome</keyword>
<accession>A0A3S5BWS5</accession>
<reference evidence="2" key="1">
    <citation type="submission" date="2018-11" db="EMBL/GenBank/DDBJ databases">
        <authorList>
            <consortium name="Pathogen Informatics"/>
        </authorList>
    </citation>
    <scope>NUCLEOTIDE SEQUENCE</scope>
</reference>
<organism evidence="2 3">
    <name type="scientific">Protopolystoma xenopodis</name>
    <dbReference type="NCBI Taxonomy" id="117903"/>
    <lineage>
        <taxon>Eukaryota</taxon>
        <taxon>Metazoa</taxon>
        <taxon>Spiralia</taxon>
        <taxon>Lophotrochozoa</taxon>
        <taxon>Platyhelminthes</taxon>
        <taxon>Monogenea</taxon>
        <taxon>Polyopisthocotylea</taxon>
        <taxon>Polystomatidea</taxon>
        <taxon>Polystomatidae</taxon>
        <taxon>Protopolystoma</taxon>
    </lineage>
</organism>
<sequence>MNTVVSILSEINNCSVLIGRSRSTNQNPAYSHHLNRAPRALQAQITLRQSTQFVDATVRLASPRRVEMDNLTQASGVNQMDPTQNLLMKRELLREHQIRCSRKYAQVHEALLTAHVPHAREEEARPPANPSQAVQPESGLHTQKVHGFASNIPPNVYTNTAHMVLLLARKRPGLLFDACG</sequence>
<dbReference type="AlphaFoldDB" id="A0A3S5BWS5"/>
<dbReference type="Proteomes" id="UP000784294">
    <property type="component" value="Unassembled WGS sequence"/>
</dbReference>
<gene>
    <name evidence="2" type="ORF">PXEA_LOCUS37179</name>
</gene>